<evidence type="ECO:0000313" key="2">
    <source>
        <dbReference type="Proteomes" id="UP001153269"/>
    </source>
</evidence>
<dbReference type="Proteomes" id="UP001153269">
    <property type="component" value="Unassembled WGS sequence"/>
</dbReference>
<protein>
    <submittedName>
        <fullName evidence="1">Uncharacterized protein</fullName>
    </submittedName>
</protein>
<reference evidence="1" key="1">
    <citation type="submission" date="2020-03" db="EMBL/GenBank/DDBJ databases">
        <authorList>
            <person name="Weist P."/>
        </authorList>
    </citation>
    <scope>NUCLEOTIDE SEQUENCE</scope>
</reference>
<evidence type="ECO:0000313" key="1">
    <source>
        <dbReference type="EMBL" id="CAB1439613.1"/>
    </source>
</evidence>
<sequence length="99" mass="10719">MAGTGPPHLLLLTTTTTTTTTLPPLCLRAQWAIRSFSEDLSLAFAVYSSSPAQHLLLLLLTSSSSSSRCRPTDTPVLRTHFPSSLLCELLHRAVTQPES</sequence>
<name>A0A9N7YVU2_PLEPL</name>
<organism evidence="1 2">
    <name type="scientific">Pleuronectes platessa</name>
    <name type="common">European plaice</name>
    <dbReference type="NCBI Taxonomy" id="8262"/>
    <lineage>
        <taxon>Eukaryota</taxon>
        <taxon>Metazoa</taxon>
        <taxon>Chordata</taxon>
        <taxon>Craniata</taxon>
        <taxon>Vertebrata</taxon>
        <taxon>Euteleostomi</taxon>
        <taxon>Actinopterygii</taxon>
        <taxon>Neopterygii</taxon>
        <taxon>Teleostei</taxon>
        <taxon>Neoteleostei</taxon>
        <taxon>Acanthomorphata</taxon>
        <taxon>Carangaria</taxon>
        <taxon>Pleuronectiformes</taxon>
        <taxon>Pleuronectoidei</taxon>
        <taxon>Pleuronectidae</taxon>
        <taxon>Pleuronectes</taxon>
    </lineage>
</organism>
<dbReference type="EMBL" id="CADEAL010002311">
    <property type="protein sequence ID" value="CAB1439613.1"/>
    <property type="molecule type" value="Genomic_DNA"/>
</dbReference>
<gene>
    <name evidence="1" type="ORF">PLEPLA_LOCUS27393</name>
</gene>
<dbReference type="AlphaFoldDB" id="A0A9N7YVU2"/>
<comment type="caution">
    <text evidence="1">The sequence shown here is derived from an EMBL/GenBank/DDBJ whole genome shotgun (WGS) entry which is preliminary data.</text>
</comment>
<keyword evidence="2" id="KW-1185">Reference proteome</keyword>
<proteinExistence type="predicted"/>
<accession>A0A9N7YVU2</accession>